<dbReference type="eggNOG" id="COG5662">
    <property type="taxonomic scope" value="Bacteria"/>
</dbReference>
<reference evidence="4 5" key="1">
    <citation type="journal article" date="2010" name="Stand. Genomic Sci.">
        <title>Complete genome sequence of Acetohalobium arabaticum type strain (Z-7288).</title>
        <authorList>
            <person name="Sikorski J."/>
            <person name="Lapidus A."/>
            <person name="Chertkov O."/>
            <person name="Lucas S."/>
            <person name="Copeland A."/>
            <person name="Glavina Del Rio T."/>
            <person name="Nolan M."/>
            <person name="Tice H."/>
            <person name="Cheng J.F."/>
            <person name="Han C."/>
            <person name="Brambilla E."/>
            <person name="Pitluck S."/>
            <person name="Liolios K."/>
            <person name="Ivanova N."/>
            <person name="Mavromatis K."/>
            <person name="Mikhailova N."/>
            <person name="Pati A."/>
            <person name="Bruce D."/>
            <person name="Detter C."/>
            <person name="Tapia R."/>
            <person name="Goodwin L."/>
            <person name="Chen A."/>
            <person name="Palaniappan K."/>
            <person name="Land M."/>
            <person name="Hauser L."/>
            <person name="Chang Y.J."/>
            <person name="Jeffries C.D."/>
            <person name="Rohde M."/>
            <person name="Goker M."/>
            <person name="Spring S."/>
            <person name="Woyke T."/>
            <person name="Bristow J."/>
            <person name="Eisen J.A."/>
            <person name="Markowitz V."/>
            <person name="Hugenholtz P."/>
            <person name="Kyrpides N.C."/>
            <person name="Klenk H.P."/>
        </authorList>
    </citation>
    <scope>NUCLEOTIDE SEQUENCE [LARGE SCALE GENOMIC DNA]</scope>
    <source>
        <strain evidence="5">ATCC 49924 / DSM 5501 / Z-7288</strain>
    </source>
</reference>
<evidence type="ECO:0000313" key="5">
    <source>
        <dbReference type="Proteomes" id="UP000001661"/>
    </source>
</evidence>
<dbReference type="OrthoDB" id="9808253at2"/>
<sequence length="281" mass="32672">MRILKCKGLIILLGILLIVLVTTSCRAPSIGLQDSVEPQSLKRPVQTKEKGKELLTEEELQSTGKDRKIIKEANLNLERNDLAEAYEEVQELVKKYNGYIIDSHQWQNNNQKKYYRYTLRIPQQNFDSAIAGLKDLGKLKDERFTGRDVTREYIDLKARLSNFKAQEERYLELLDQAKDVEDILKIEKELNRVRTEIEQLEGQLKYYDNRVDLATINVQIVQPSPIIGSNWQIINSFKDAVRGFVKSINLIIILIGALLPWLLFLFLILMVGYFIFKVKRK</sequence>
<dbReference type="HOGENOM" id="CLU_046535_2_1_9"/>
<dbReference type="PROSITE" id="PS51257">
    <property type="entry name" value="PROKAR_LIPOPROTEIN"/>
    <property type="match status" value="1"/>
</dbReference>
<evidence type="ECO:0000313" key="4">
    <source>
        <dbReference type="EMBL" id="ADL13393.1"/>
    </source>
</evidence>
<dbReference type="STRING" id="574087.Acear_1890"/>
<protein>
    <submittedName>
        <fullName evidence="4">Putative transmembrane anti-sigma factor</fullName>
    </submittedName>
</protein>
<keyword evidence="1" id="KW-0175">Coiled coil</keyword>
<dbReference type="KEGG" id="aar:Acear_1890"/>
<evidence type="ECO:0000256" key="2">
    <source>
        <dbReference type="SAM" id="Phobius"/>
    </source>
</evidence>
<feature type="domain" description="DUF4349" evidence="3">
    <location>
        <begin position="67"/>
        <end position="271"/>
    </location>
</feature>
<proteinExistence type="predicted"/>
<name>D9QSD0_ACEAZ</name>
<organism evidence="4 5">
    <name type="scientific">Acetohalobium arabaticum (strain ATCC 49924 / DSM 5501 / Z-7288)</name>
    <dbReference type="NCBI Taxonomy" id="574087"/>
    <lineage>
        <taxon>Bacteria</taxon>
        <taxon>Bacillati</taxon>
        <taxon>Bacillota</taxon>
        <taxon>Clostridia</taxon>
        <taxon>Halanaerobiales</taxon>
        <taxon>Halobacteroidaceae</taxon>
        <taxon>Acetohalobium</taxon>
    </lineage>
</organism>
<evidence type="ECO:0000256" key="1">
    <source>
        <dbReference type="SAM" id="Coils"/>
    </source>
</evidence>
<gene>
    <name evidence="4" type="ordered locus">Acear_1890</name>
</gene>
<feature type="transmembrane region" description="Helical" evidence="2">
    <location>
        <begin position="250"/>
        <end position="276"/>
    </location>
</feature>
<accession>D9QSD0</accession>
<dbReference type="Proteomes" id="UP000001661">
    <property type="component" value="Chromosome"/>
</dbReference>
<dbReference type="EMBL" id="CP002105">
    <property type="protein sequence ID" value="ADL13393.1"/>
    <property type="molecule type" value="Genomic_DNA"/>
</dbReference>
<dbReference type="AlphaFoldDB" id="D9QSD0"/>
<evidence type="ECO:0000259" key="3">
    <source>
        <dbReference type="Pfam" id="PF14257"/>
    </source>
</evidence>
<keyword evidence="5" id="KW-1185">Reference proteome</keyword>
<keyword evidence="2" id="KW-0472">Membrane</keyword>
<dbReference type="Pfam" id="PF14257">
    <property type="entry name" value="DUF4349"/>
    <property type="match status" value="1"/>
</dbReference>
<keyword evidence="2 4" id="KW-0812">Transmembrane</keyword>
<feature type="coiled-coil region" evidence="1">
    <location>
        <begin position="183"/>
        <end position="210"/>
    </location>
</feature>
<keyword evidence="2" id="KW-1133">Transmembrane helix</keyword>
<dbReference type="RefSeq" id="WP_013278838.1">
    <property type="nucleotide sequence ID" value="NC_014378.1"/>
</dbReference>
<dbReference type="InterPro" id="IPR025645">
    <property type="entry name" value="DUF4349"/>
</dbReference>